<dbReference type="GO" id="GO:0000056">
    <property type="term" value="P:ribosomal small subunit export from nucleus"/>
    <property type="evidence" value="ECO:0007669"/>
    <property type="project" value="InterPro"/>
</dbReference>
<dbReference type="GO" id="GO:0006406">
    <property type="term" value="P:mRNA export from nucleus"/>
    <property type="evidence" value="ECO:0007669"/>
    <property type="project" value="TreeGrafter"/>
</dbReference>
<evidence type="ECO:0000256" key="2">
    <source>
        <dbReference type="ARBA" id="ARBA00022448"/>
    </source>
</evidence>
<keyword evidence="3" id="KW-0509">mRNA transport</keyword>
<evidence type="ECO:0000256" key="8">
    <source>
        <dbReference type="SAM" id="MobiDB-lite"/>
    </source>
</evidence>
<keyword evidence="5" id="KW-0811">Translocation</keyword>
<evidence type="ECO:0000256" key="1">
    <source>
        <dbReference type="ARBA" id="ARBA00004567"/>
    </source>
</evidence>
<evidence type="ECO:0000256" key="7">
    <source>
        <dbReference type="ARBA" id="ARBA00023242"/>
    </source>
</evidence>
<accession>A0AAN6G664</accession>
<evidence type="ECO:0000256" key="6">
    <source>
        <dbReference type="ARBA" id="ARBA00023132"/>
    </source>
</evidence>
<evidence type="ECO:0000256" key="5">
    <source>
        <dbReference type="ARBA" id="ARBA00023010"/>
    </source>
</evidence>
<feature type="region of interest" description="Disordered" evidence="8">
    <location>
        <begin position="245"/>
        <end position="280"/>
    </location>
</feature>
<dbReference type="PANTHER" id="PTHR13257">
    <property type="entry name" value="NUCLEOPORIN NUP84-RELATED"/>
    <property type="match status" value="1"/>
</dbReference>
<keyword evidence="6" id="KW-0906">Nuclear pore complex</keyword>
<evidence type="ECO:0000313" key="10">
    <source>
        <dbReference type="Proteomes" id="UP001176521"/>
    </source>
</evidence>
<dbReference type="GO" id="GO:0017056">
    <property type="term" value="F:structural constituent of nuclear pore"/>
    <property type="evidence" value="ECO:0007669"/>
    <property type="project" value="InterPro"/>
</dbReference>
<feature type="compositionally biased region" description="Basic residues" evidence="8">
    <location>
        <begin position="247"/>
        <end position="259"/>
    </location>
</feature>
<gene>
    <name evidence="9" type="ORF">OC842_006274</name>
</gene>
<evidence type="ECO:0000256" key="4">
    <source>
        <dbReference type="ARBA" id="ARBA00022927"/>
    </source>
</evidence>
<feature type="compositionally biased region" description="Low complexity" evidence="8">
    <location>
        <begin position="1152"/>
        <end position="1166"/>
    </location>
</feature>
<dbReference type="EMBL" id="JAPDMQ010000540">
    <property type="protein sequence ID" value="KAK0523064.1"/>
    <property type="molecule type" value="Genomic_DNA"/>
</dbReference>
<evidence type="ECO:0000313" key="9">
    <source>
        <dbReference type="EMBL" id="KAK0523064.1"/>
    </source>
</evidence>
<feature type="region of interest" description="Disordered" evidence="8">
    <location>
        <begin position="574"/>
        <end position="618"/>
    </location>
</feature>
<evidence type="ECO:0000256" key="3">
    <source>
        <dbReference type="ARBA" id="ARBA00022816"/>
    </source>
</evidence>
<feature type="region of interest" description="Disordered" evidence="8">
    <location>
        <begin position="1135"/>
        <end position="1172"/>
    </location>
</feature>
<sequence>MSFFSPASERVALDTPWLESLQSHPIFDSASSSSSSSSSHPLASSSSSGSHVFNLRAICVRHTDLIVAVGKEIRITSLLDVKRASSSSSSSSSLLGTPQKSRTQPPPLPTFRTLATPQIDFPIVGISVNPTGRLLVAYGSHQIAVVILPRATFGKTPAGLVSVKVLSIGPYYHSEHNGPSARIAKTLWHPLGQGGTSLLVATRDGTLREYDVGGDADEPVQVVSLLPEHLQRAVAAQFAKTWSASAHSRRTKTPSRARSRTPAAAAADVSRSTAHADRPASAPVEGELASFCIGWDQHPQTLASLDRHAQTLDENLAPGALAQDDWSPFTIYALLRNGDIYALCPFLPSKLTLTAAAVEKFASFVSTSATALQLDSDSGALEGEELDTFQTQLEQSRIANRLANALSKQSARTVDAAQKELAKGKNANGKRLEPDGISPVATASNISEAAALELDLNDVQVDLTNPWLQGPTALAATRPQHPKAVPQGPFLLTPAPVELSDERESQASDICLTRIVLPAPIDAGVGQLGGLAAAAAEDAGAKDEMSVLSVVGDDGRVDICVALDAVGPFWEQGGDRANKGSLLEGSGRAKSKPGRFALSDSEDEDDQARAGSQRPAGGVAAYGNRYGLPGSADEVDSPLPLPSLLVYETIDLGLDIEQLDNPLRSGAARVAPSFVLDPMYRDKIFVYHAEGVHCLSTTAWAWDLLRVVSGQSTGGDADGGATTLDSVSPSVADELKYFLADKVQSQIAHLVKTVAIPEATNSGAAGGYTIEEAAEEEAGPVSIAGFDLILDAYLGYAALAVTSDGRCIALELHFGAAAAGAAIGGAGAAAGGRRLGPGPSSSSTRDGAGAGSPRKYGVAQRGGDDEEPLYLSLLRPEGAFVPPEPLNVPAGMPVQPRLVVGSGSGAGAGSAISGTGPGAALIREAYASLGPSGAANTPLQTITPATLRFLTKALQAFRVEVRDVVRAGNTCQARLDLQFRELHRLLDGLAAARRRYEGFAGPGSSGRSGGGGGGGGAALTDSTSVAGRMDRAVARQKALMERLDKLLQRLIDGHLHGAQASEQELAWFAELRGMAEEIGVDPDRVVQDGEGEGAAGVSADAGAGAGPPSGLKADLDKLQHQLKALQPALLEMAKRRTDAQNTTNSSAAGRGSSKLLKSQLQQQQQQRGVYGKKQLRGLEEALSSEADLVKQAKQKISLITRDLGKVSLA</sequence>
<organism evidence="9 10">
    <name type="scientific">Tilletia horrida</name>
    <dbReference type="NCBI Taxonomy" id="155126"/>
    <lineage>
        <taxon>Eukaryota</taxon>
        <taxon>Fungi</taxon>
        <taxon>Dikarya</taxon>
        <taxon>Basidiomycota</taxon>
        <taxon>Ustilaginomycotina</taxon>
        <taxon>Exobasidiomycetes</taxon>
        <taxon>Tilletiales</taxon>
        <taxon>Tilletiaceae</taxon>
        <taxon>Tilletia</taxon>
    </lineage>
</organism>
<dbReference type="Proteomes" id="UP001176521">
    <property type="component" value="Unassembled WGS sequence"/>
</dbReference>
<keyword evidence="7" id="KW-0539">Nucleus</keyword>
<name>A0AAN6G664_9BASI</name>
<comment type="caution">
    <text evidence="9">The sequence shown here is derived from an EMBL/GenBank/DDBJ whole genome shotgun (WGS) entry which is preliminary data.</text>
</comment>
<feature type="compositionally biased region" description="Low complexity" evidence="8">
    <location>
        <begin position="1095"/>
        <end position="1110"/>
    </location>
</feature>
<feature type="region of interest" description="Disordered" evidence="8">
    <location>
        <begin position="1086"/>
        <end position="1113"/>
    </location>
</feature>
<dbReference type="AlphaFoldDB" id="A0AAN6G664"/>
<feature type="region of interest" description="Disordered" evidence="8">
    <location>
        <begin position="832"/>
        <end position="863"/>
    </location>
</feature>
<feature type="region of interest" description="Disordered" evidence="8">
    <location>
        <begin position="29"/>
        <end position="49"/>
    </location>
</feature>
<dbReference type="GO" id="GO:0005643">
    <property type="term" value="C:nuclear pore"/>
    <property type="evidence" value="ECO:0007669"/>
    <property type="project" value="UniProtKB-SubCell"/>
</dbReference>
<keyword evidence="2" id="KW-0813">Transport</keyword>
<dbReference type="PANTHER" id="PTHR13257:SF0">
    <property type="entry name" value="NUCLEAR PORE COMPLEX PROTEIN NUP88"/>
    <property type="match status" value="1"/>
</dbReference>
<feature type="region of interest" description="Disordered" evidence="8">
    <location>
        <begin position="1000"/>
        <end position="1022"/>
    </location>
</feature>
<reference evidence="9" key="1">
    <citation type="journal article" date="2023" name="PhytoFront">
        <title>Draft Genome Resources of Seven Strains of Tilletia horrida, Causal Agent of Kernel Smut of Rice.</title>
        <authorList>
            <person name="Khanal S."/>
            <person name="Antony Babu S."/>
            <person name="Zhou X.G."/>
        </authorList>
    </citation>
    <scope>NUCLEOTIDE SEQUENCE</scope>
    <source>
        <strain evidence="9">TX3</strain>
    </source>
</reference>
<feature type="compositionally biased region" description="Low complexity" evidence="8">
    <location>
        <begin position="260"/>
        <end position="273"/>
    </location>
</feature>
<comment type="subcellular location">
    <subcellularLocation>
        <location evidence="1">Nucleus</location>
        <location evidence="1">Nuclear pore complex</location>
    </subcellularLocation>
</comment>
<feature type="compositionally biased region" description="Polar residues" evidence="8">
    <location>
        <begin position="94"/>
        <end position="103"/>
    </location>
</feature>
<keyword evidence="10" id="KW-1185">Reference proteome</keyword>
<dbReference type="GO" id="GO:0000055">
    <property type="term" value="P:ribosomal large subunit export from nucleus"/>
    <property type="evidence" value="ECO:0007669"/>
    <property type="project" value="InterPro"/>
</dbReference>
<proteinExistence type="predicted"/>
<protein>
    <submittedName>
        <fullName evidence="9">Uncharacterized protein</fullName>
    </submittedName>
</protein>
<dbReference type="GO" id="GO:0006606">
    <property type="term" value="P:protein import into nucleus"/>
    <property type="evidence" value="ECO:0007669"/>
    <property type="project" value="TreeGrafter"/>
</dbReference>
<feature type="compositionally biased region" description="Gly residues" evidence="8">
    <location>
        <begin position="1000"/>
        <end position="1017"/>
    </location>
</feature>
<feature type="region of interest" description="Disordered" evidence="8">
    <location>
        <begin position="86"/>
        <end position="109"/>
    </location>
</feature>
<keyword evidence="4" id="KW-0653">Protein transport</keyword>
<dbReference type="InterPro" id="IPR037700">
    <property type="entry name" value="NUP88/NUP82"/>
</dbReference>